<dbReference type="Proteomes" id="UP000305517">
    <property type="component" value="Unassembled WGS sequence"/>
</dbReference>
<dbReference type="AlphaFoldDB" id="A0A5R8WNU3"/>
<dbReference type="RefSeq" id="WP_138078625.1">
    <property type="nucleotide sequence ID" value="NZ_VAJM01000006.1"/>
</dbReference>
<feature type="compositionally biased region" description="Pro residues" evidence="1">
    <location>
        <begin position="108"/>
        <end position="125"/>
    </location>
</feature>
<keyword evidence="3" id="KW-1185">Reference proteome</keyword>
<accession>A0A5R8WNU3</accession>
<dbReference type="PRINTS" id="PR01217">
    <property type="entry name" value="PRICHEXTENSN"/>
</dbReference>
<evidence type="ECO:0000313" key="2">
    <source>
        <dbReference type="EMBL" id="TLM91728.1"/>
    </source>
</evidence>
<evidence type="ECO:0000313" key="3">
    <source>
        <dbReference type="Proteomes" id="UP000305517"/>
    </source>
</evidence>
<feature type="compositionally biased region" description="Low complexity" evidence="1">
    <location>
        <begin position="42"/>
        <end position="52"/>
    </location>
</feature>
<feature type="region of interest" description="Disordered" evidence="1">
    <location>
        <begin position="42"/>
        <end position="88"/>
    </location>
</feature>
<feature type="compositionally biased region" description="Pro residues" evidence="1">
    <location>
        <begin position="53"/>
        <end position="67"/>
    </location>
</feature>
<comment type="caution">
    <text evidence="2">The sequence shown here is derived from an EMBL/GenBank/DDBJ whole genome shotgun (WGS) entry which is preliminary data.</text>
</comment>
<feature type="compositionally biased region" description="Pro residues" evidence="1">
    <location>
        <begin position="76"/>
        <end position="86"/>
    </location>
</feature>
<gene>
    <name evidence="2" type="ORF">FDY95_14295</name>
</gene>
<evidence type="ECO:0000256" key="1">
    <source>
        <dbReference type="SAM" id="MobiDB-lite"/>
    </source>
</evidence>
<dbReference type="EMBL" id="VAJM01000006">
    <property type="protein sequence ID" value="TLM91728.1"/>
    <property type="molecule type" value="Genomic_DNA"/>
</dbReference>
<dbReference type="OrthoDB" id="850998at2"/>
<organism evidence="2 3">
    <name type="scientific">Hymenobacter jeollabukensis</name>
    <dbReference type="NCBI Taxonomy" id="2025313"/>
    <lineage>
        <taxon>Bacteria</taxon>
        <taxon>Pseudomonadati</taxon>
        <taxon>Bacteroidota</taxon>
        <taxon>Cytophagia</taxon>
        <taxon>Cytophagales</taxon>
        <taxon>Hymenobacteraceae</taxon>
        <taxon>Hymenobacter</taxon>
    </lineage>
</organism>
<name>A0A5R8WNU3_9BACT</name>
<feature type="region of interest" description="Disordered" evidence="1">
    <location>
        <begin position="100"/>
        <end position="142"/>
    </location>
</feature>
<proteinExistence type="predicted"/>
<reference evidence="2 3" key="1">
    <citation type="submission" date="2019-05" db="EMBL/GenBank/DDBJ databases">
        <title>Hymenobacter edaphi sp. nov., isolated from abandoned arsenic-contaminated farmland soil.</title>
        <authorList>
            <person name="Nie L."/>
        </authorList>
    </citation>
    <scope>NUCLEOTIDE SEQUENCE [LARGE SCALE GENOMIC DNA]</scope>
    <source>
        <strain evidence="2 3">1-3-3-8</strain>
    </source>
</reference>
<protein>
    <submittedName>
        <fullName evidence="2">Uncharacterized protein</fullName>
    </submittedName>
</protein>
<sequence>MDDATLAFYQQLYAGTPLYVVPEPGAAPLTAPVAPVAPVAAASQPAAATPPAAVSPPVAPPTPPAPVPQLGAVAVPPAPAPEPAPAAPVRLPSLADLRAARTAAASPQPEPAAAPPTPPPAPASVPPAAAAPAPAAPPARQPVPFDTLGSNANGLVLLVRLDDPERLPRIQRNVFLNNMLKAIQRVMEECVVVNVRSPYPVSLEDLRARGLAVREVIGFGKNLLDVATKRTEPYEPVRIGDVAYLPAAEVEIIEYDNGRKKQLWQALQRMFLG</sequence>